<dbReference type="KEGG" id="run:DR864_15490"/>
<evidence type="ECO:0000313" key="1">
    <source>
        <dbReference type="EMBL" id="AXE19053.1"/>
    </source>
</evidence>
<protein>
    <submittedName>
        <fullName evidence="1">MmcQ/YjbR family DNA-binding protein</fullName>
    </submittedName>
</protein>
<dbReference type="EMBL" id="CP030850">
    <property type="protein sequence ID" value="AXE19053.1"/>
    <property type="molecule type" value="Genomic_DNA"/>
</dbReference>
<dbReference type="GO" id="GO:0003677">
    <property type="term" value="F:DNA binding"/>
    <property type="evidence" value="ECO:0007669"/>
    <property type="project" value="UniProtKB-KW"/>
</dbReference>
<dbReference type="InterPro" id="IPR058532">
    <property type="entry name" value="YjbR/MT2646/Rv2570-like"/>
</dbReference>
<dbReference type="Proteomes" id="UP000251993">
    <property type="component" value="Chromosome"/>
</dbReference>
<dbReference type="Pfam" id="PF04237">
    <property type="entry name" value="YjbR"/>
    <property type="match status" value="1"/>
</dbReference>
<reference evidence="1 2" key="1">
    <citation type="submission" date="2018-07" db="EMBL/GenBank/DDBJ databases">
        <title>Genome sequencing of Runella.</title>
        <authorList>
            <person name="Baek M.-G."/>
            <person name="Yi H."/>
        </authorList>
    </citation>
    <scope>NUCLEOTIDE SEQUENCE [LARGE SCALE GENOMIC DNA]</scope>
    <source>
        <strain evidence="1 2">HYN0085</strain>
    </source>
</reference>
<evidence type="ECO:0000313" key="2">
    <source>
        <dbReference type="Proteomes" id="UP000251993"/>
    </source>
</evidence>
<dbReference type="RefSeq" id="WP_114067833.1">
    <property type="nucleotide sequence ID" value="NZ_CP030850.1"/>
</dbReference>
<keyword evidence="1" id="KW-0238">DNA-binding</keyword>
<proteinExistence type="predicted"/>
<dbReference type="Gene3D" id="3.90.1150.30">
    <property type="match status" value="1"/>
</dbReference>
<name>A0A344TK82_9BACT</name>
<dbReference type="SUPFAM" id="SSF142906">
    <property type="entry name" value="YjbR-like"/>
    <property type="match status" value="1"/>
</dbReference>
<keyword evidence="2" id="KW-1185">Reference proteome</keyword>
<dbReference type="OrthoDB" id="277063at2"/>
<accession>A0A344TK82</accession>
<dbReference type="InterPro" id="IPR038056">
    <property type="entry name" value="YjbR-like_sf"/>
</dbReference>
<gene>
    <name evidence="1" type="ORF">DR864_15490</name>
</gene>
<dbReference type="AlphaFoldDB" id="A0A344TK82"/>
<organism evidence="1 2">
    <name type="scientific">Runella rosea</name>
    <dbReference type="NCBI Taxonomy" id="2259595"/>
    <lineage>
        <taxon>Bacteria</taxon>
        <taxon>Pseudomonadati</taxon>
        <taxon>Bacteroidota</taxon>
        <taxon>Cytophagia</taxon>
        <taxon>Cytophagales</taxon>
        <taxon>Spirosomataceae</taxon>
        <taxon>Runella</taxon>
    </lineage>
</organism>
<sequence length="129" mass="15000">MYEVISLLPVPFDSSLFIFYAMVDLEQAYEILSSMPNAVEVPHFDKPAYKINGKIFATFNIENKWVTLKLTPEQQVIYCEDTSFYPVPNKWGVYGWTHVDLNRVKKSAFVEAIETAYNNIIAEKPKRKR</sequence>